<dbReference type="EMBL" id="WAIE01000001">
    <property type="protein sequence ID" value="KAB1443880.1"/>
    <property type="molecule type" value="Genomic_DNA"/>
</dbReference>
<gene>
    <name evidence="1" type="ORF">F8A88_03945</name>
</gene>
<proteinExistence type="predicted"/>
<accession>A0A6N6N6K7</accession>
<comment type="caution">
    <text evidence="1">The sequence shown here is derived from an EMBL/GenBank/DDBJ whole genome shotgun (WGS) entry which is preliminary data.</text>
</comment>
<evidence type="ECO:0000313" key="2">
    <source>
        <dbReference type="Proteomes" id="UP000438699"/>
    </source>
</evidence>
<name>A0A6N6N6K7_9BACT</name>
<reference evidence="1 2" key="1">
    <citation type="journal article" date="2017" name="Int. J. Syst. Evol. Microbiol.">
        <title>Desulfovibrio senegalensis sp. nov., a mesophilic sulfate reducer isolated from marine sediment.</title>
        <authorList>
            <person name="Thioye A."/>
            <person name="Gam Z.B.A."/>
            <person name="Mbengue M."/>
            <person name="Cayol J.L."/>
            <person name="Joseph-Bartoli M."/>
            <person name="Toure-Kane C."/>
            <person name="Labat M."/>
        </authorList>
    </citation>
    <scope>NUCLEOTIDE SEQUENCE [LARGE SCALE GENOMIC DNA]</scope>
    <source>
        <strain evidence="1 2">DSM 101509</strain>
    </source>
</reference>
<dbReference type="OrthoDB" id="275146at2"/>
<organism evidence="1 2">
    <name type="scientific">Pseudodesulfovibrio senegalensis</name>
    <dbReference type="NCBI Taxonomy" id="1721087"/>
    <lineage>
        <taxon>Bacteria</taxon>
        <taxon>Pseudomonadati</taxon>
        <taxon>Thermodesulfobacteriota</taxon>
        <taxon>Desulfovibrionia</taxon>
        <taxon>Desulfovibrionales</taxon>
        <taxon>Desulfovibrionaceae</taxon>
    </lineage>
</organism>
<sequence>MQKGRAGEIDNDPGVCARCAALGPTCCHLDPVDSEFCFPLSEMEKNRILDCSPISGGFVLQANSRAFVDNVCRLFPGEEDTVRTVFAESDSHFRLAVGDDGACRFLGPQGCTIPRESRPYYCRLFPFWVVGGEVIHFDARICLARREASSLPQILNSIGANRAELRDLYGRLRLAWGLPPARGMQSVKKGF</sequence>
<keyword evidence="2" id="KW-1185">Reference proteome</keyword>
<evidence type="ECO:0000313" key="1">
    <source>
        <dbReference type="EMBL" id="KAB1443880.1"/>
    </source>
</evidence>
<protein>
    <submittedName>
        <fullName evidence="1">YkgJ family cysteine cluster protein</fullName>
    </submittedName>
</protein>
<dbReference type="Proteomes" id="UP000438699">
    <property type="component" value="Unassembled WGS sequence"/>
</dbReference>
<dbReference type="AlphaFoldDB" id="A0A6N6N6K7"/>